<dbReference type="PRINTS" id="PR00380">
    <property type="entry name" value="KINESINHEAVY"/>
</dbReference>
<evidence type="ECO:0000256" key="1">
    <source>
        <dbReference type="ARBA" id="ARBA00022741"/>
    </source>
</evidence>
<keyword evidence="5" id="KW-0493">Microtubule</keyword>
<dbReference type="SUPFAM" id="SSF52540">
    <property type="entry name" value="P-loop containing nucleoside triphosphate hydrolases"/>
    <property type="match status" value="1"/>
</dbReference>
<feature type="coiled-coil region" evidence="6">
    <location>
        <begin position="645"/>
        <end position="672"/>
    </location>
</feature>
<feature type="region of interest" description="Disordered" evidence="7">
    <location>
        <begin position="727"/>
        <end position="746"/>
    </location>
</feature>
<evidence type="ECO:0000256" key="2">
    <source>
        <dbReference type="ARBA" id="ARBA00022840"/>
    </source>
</evidence>
<gene>
    <name evidence="9" type="ORF">PVK06_000038</name>
</gene>
<dbReference type="Pfam" id="PF00225">
    <property type="entry name" value="Kinesin"/>
    <property type="match status" value="1"/>
</dbReference>
<evidence type="ECO:0000256" key="4">
    <source>
        <dbReference type="PROSITE-ProRule" id="PRU00283"/>
    </source>
</evidence>
<feature type="region of interest" description="Disordered" evidence="7">
    <location>
        <begin position="564"/>
        <end position="586"/>
    </location>
</feature>
<evidence type="ECO:0000256" key="3">
    <source>
        <dbReference type="ARBA" id="ARBA00023175"/>
    </source>
</evidence>
<dbReference type="PANTHER" id="PTHR47968:SF35">
    <property type="entry name" value="KINESIN-LIKE PROTEIN KIN-7D, MITOCHONDRIAL ISOFORM X1"/>
    <property type="match status" value="1"/>
</dbReference>
<evidence type="ECO:0000259" key="8">
    <source>
        <dbReference type="PROSITE" id="PS50067"/>
    </source>
</evidence>
<dbReference type="InterPro" id="IPR027640">
    <property type="entry name" value="Kinesin-like_fam"/>
</dbReference>
<dbReference type="InterPro" id="IPR036961">
    <property type="entry name" value="Kinesin_motor_dom_sf"/>
</dbReference>
<feature type="coiled-coil region" evidence="6">
    <location>
        <begin position="422"/>
        <end position="497"/>
    </location>
</feature>
<evidence type="ECO:0000313" key="9">
    <source>
        <dbReference type="EMBL" id="KAK5843903.1"/>
    </source>
</evidence>
<organism evidence="9 10">
    <name type="scientific">Gossypium arboreum</name>
    <name type="common">Tree cotton</name>
    <name type="synonym">Gossypium nanking</name>
    <dbReference type="NCBI Taxonomy" id="29729"/>
    <lineage>
        <taxon>Eukaryota</taxon>
        <taxon>Viridiplantae</taxon>
        <taxon>Streptophyta</taxon>
        <taxon>Embryophyta</taxon>
        <taxon>Tracheophyta</taxon>
        <taxon>Spermatophyta</taxon>
        <taxon>Magnoliopsida</taxon>
        <taxon>eudicotyledons</taxon>
        <taxon>Gunneridae</taxon>
        <taxon>Pentapetalae</taxon>
        <taxon>rosids</taxon>
        <taxon>malvids</taxon>
        <taxon>Malvales</taxon>
        <taxon>Malvaceae</taxon>
        <taxon>Malvoideae</taxon>
        <taxon>Gossypium</taxon>
    </lineage>
</organism>
<dbReference type="PANTHER" id="PTHR47968">
    <property type="entry name" value="CENTROMERE PROTEIN E"/>
    <property type="match status" value="1"/>
</dbReference>
<name>A0ABR0QY55_GOSAR</name>
<dbReference type="CDD" id="cd01374">
    <property type="entry name" value="KISc_CENP_E"/>
    <property type="match status" value="1"/>
</dbReference>
<keyword evidence="2 4" id="KW-0067">ATP-binding</keyword>
<feature type="region of interest" description="Disordered" evidence="7">
    <location>
        <begin position="1"/>
        <end position="46"/>
    </location>
</feature>
<dbReference type="PROSITE" id="PS50067">
    <property type="entry name" value="KINESIN_MOTOR_2"/>
    <property type="match status" value="1"/>
</dbReference>
<dbReference type="Proteomes" id="UP001358586">
    <property type="component" value="Chromosome 1"/>
</dbReference>
<reference evidence="9 10" key="1">
    <citation type="submission" date="2023-03" db="EMBL/GenBank/DDBJ databases">
        <title>WGS of Gossypium arboreum.</title>
        <authorList>
            <person name="Yu D."/>
        </authorList>
    </citation>
    <scope>NUCLEOTIDE SEQUENCE [LARGE SCALE GENOMIC DNA]</scope>
    <source>
        <tissue evidence="9">Leaf</tissue>
    </source>
</reference>
<evidence type="ECO:0000256" key="5">
    <source>
        <dbReference type="RuleBase" id="RU000394"/>
    </source>
</evidence>
<accession>A0ABR0QY55</accession>
<dbReference type="SMART" id="SM00129">
    <property type="entry name" value="KISc"/>
    <property type="match status" value="1"/>
</dbReference>
<evidence type="ECO:0000256" key="6">
    <source>
        <dbReference type="SAM" id="Coils"/>
    </source>
</evidence>
<feature type="compositionally biased region" description="Polar residues" evidence="7">
    <location>
        <begin position="577"/>
        <end position="586"/>
    </location>
</feature>
<comment type="similarity">
    <text evidence="4 5">Belongs to the TRAFAC class myosin-kinesin ATPase superfamily. Kinesin family.</text>
</comment>
<keyword evidence="3 4" id="KW-0505">Motor protein</keyword>
<dbReference type="PROSITE" id="PS00411">
    <property type="entry name" value="KINESIN_MOTOR_1"/>
    <property type="match status" value="1"/>
</dbReference>
<keyword evidence="10" id="KW-1185">Reference proteome</keyword>
<dbReference type="EMBL" id="JARKNE010000001">
    <property type="protein sequence ID" value="KAK5843903.1"/>
    <property type="molecule type" value="Genomic_DNA"/>
</dbReference>
<dbReference type="InterPro" id="IPR027417">
    <property type="entry name" value="P-loop_NTPase"/>
</dbReference>
<feature type="domain" description="Kinesin motor" evidence="8">
    <location>
        <begin position="96"/>
        <end position="413"/>
    </location>
</feature>
<feature type="compositionally biased region" description="Low complexity" evidence="7">
    <location>
        <begin position="9"/>
        <end position="32"/>
    </location>
</feature>
<dbReference type="Gene3D" id="3.40.850.10">
    <property type="entry name" value="Kinesin motor domain"/>
    <property type="match status" value="1"/>
</dbReference>
<feature type="region of interest" description="Disordered" evidence="7">
    <location>
        <begin position="751"/>
        <end position="780"/>
    </location>
</feature>
<keyword evidence="6" id="KW-0175">Coiled coil</keyword>
<proteinExistence type="inferred from homology"/>
<sequence length="808" mass="89850">MDCSYPARSSSPLSYRKSSSFSSTSSTSSFFSNKPMHHMSSSSSSSFFNSGSEYGSRSMSDSMHYGSQGYNARPPVAYGSDEIIGEPFEASRPGDSISVTIRFRPLNEREFHRGDEIAWYADEDNIVRNEYNPATAYAFDKVFGPQATSQEVYEVAAKPVVKAAMEGVNGTVFAYGVTSSGKTHTMHGDQNAPGIIPLAIKDVFSIIQDTPGREFLLRVSYLEIYNEVINDLLDPTGQNLRVREDAQGTYIEGVKEEVVLSPGHALSFIAAGEEHRHVGSNNFNLFSSRSHTIFTLMIESSARGDEYDGVIFSQLNLIDLAGSESSKTDTTGIRRKEGSYINKSLLTLGTVIGKLSEGKACHVPYRDSKLTRLLQSSLSGHGLVSLICTVTPASSNMEETHNTLKFASRAKRVEIYASRNKIIDEKSLIKKYQREISVLKEELDRLRKGMIVGVNHEELLSLKQQLEEGQVKMQSRLEEEEEAKAALMSRIQRLTKLILVSTKNTIPGSLSDLPSHQRRHSVGEEDKLDLRVGDSLLIDDENQKDSPSLVSALVTDPCYEFKHRRSSSRRNDEFSPASRTFTESTQAGELITGSKPLAGRMTSDQMDLLVEQVKMLAGEIALSTSTLKRLVDQSVNDPDGSKTQIQNLEREIQEKKRQMRVLEQRITESEASISKATFVDMQQSLSSFHHRAAQIEEAKKREEALENDLANMWVLVAKLKKEGAAATLDSNTDEPHSNGTDNIEDLKANNVESNNVLKERQVSEVPSKPANERPKEEPLVVRLKARMQEMKEKELKSLGNGDTNSYIL</sequence>
<keyword evidence="1 4" id="KW-0547">Nucleotide-binding</keyword>
<evidence type="ECO:0000313" key="10">
    <source>
        <dbReference type="Proteomes" id="UP001358586"/>
    </source>
</evidence>
<dbReference type="InterPro" id="IPR001752">
    <property type="entry name" value="Kinesin_motor_dom"/>
</dbReference>
<comment type="caution">
    <text evidence="9">The sequence shown here is derived from an EMBL/GenBank/DDBJ whole genome shotgun (WGS) entry which is preliminary data.</text>
</comment>
<protein>
    <recommendedName>
        <fullName evidence="5">Kinesin-like protein</fullName>
    </recommendedName>
</protein>
<evidence type="ECO:0000256" key="7">
    <source>
        <dbReference type="SAM" id="MobiDB-lite"/>
    </source>
</evidence>
<feature type="compositionally biased region" description="Basic and acidic residues" evidence="7">
    <location>
        <begin position="770"/>
        <end position="779"/>
    </location>
</feature>
<dbReference type="InterPro" id="IPR019821">
    <property type="entry name" value="Kinesin_motor_CS"/>
</dbReference>
<feature type="binding site" evidence="4">
    <location>
        <begin position="176"/>
        <end position="183"/>
    </location>
    <ligand>
        <name>ATP</name>
        <dbReference type="ChEBI" id="CHEBI:30616"/>
    </ligand>
</feature>